<reference evidence="3 4" key="1">
    <citation type="journal article" date="2010" name="J. Bacteriol.">
        <title>Genome sequence of Fulvimarina pelagi HTCC2506T, a Mn(II)-oxidizing alphaproteobacterium possessing an aerobic anoxygenic photosynthetic gene cluster and Xanthorhodopsin.</title>
        <authorList>
            <person name="Kang I."/>
            <person name="Oh H.M."/>
            <person name="Lim S.I."/>
            <person name="Ferriera S."/>
            <person name="Giovannoni S.J."/>
            <person name="Cho J.C."/>
        </authorList>
    </citation>
    <scope>NUCLEOTIDE SEQUENCE [LARGE SCALE GENOMIC DNA]</scope>
    <source>
        <strain evidence="3 4">HTCC2506</strain>
    </source>
</reference>
<evidence type="ECO:0000256" key="1">
    <source>
        <dbReference type="SAM" id="MobiDB-lite"/>
    </source>
</evidence>
<keyword evidence="4" id="KW-1185">Reference proteome</keyword>
<dbReference type="eggNOG" id="ENOG503353V">
    <property type="taxonomic scope" value="Bacteria"/>
</dbReference>
<feature type="chain" id="PRO_5004172230" evidence="2">
    <location>
        <begin position="21"/>
        <end position="118"/>
    </location>
</feature>
<dbReference type="AlphaFoldDB" id="Q0G4A8"/>
<evidence type="ECO:0000313" key="3">
    <source>
        <dbReference type="EMBL" id="EAU41573.1"/>
    </source>
</evidence>
<feature type="signal peptide" evidence="2">
    <location>
        <begin position="1"/>
        <end position="20"/>
    </location>
</feature>
<gene>
    <name evidence="3" type="ORF">FP2506_14109</name>
</gene>
<sequence length="118" mass="12525">MRLSILTASAVFALTAPALAQSSAEQIREALVGNTFQGSMGSSEYTSYFGEDGTYADASTTGPYEITEEGVCYPGTDYGCYQAEIEGDQLEWFKDGKSEGTGTIVEGNPMEFGEADKG</sequence>
<dbReference type="Proteomes" id="UP000004310">
    <property type="component" value="Unassembled WGS sequence"/>
</dbReference>
<name>Q0G4A8_9HYPH</name>
<protein>
    <submittedName>
        <fullName evidence="3">Uncharacterized protein</fullName>
    </submittedName>
</protein>
<evidence type="ECO:0000313" key="4">
    <source>
        <dbReference type="Proteomes" id="UP000004310"/>
    </source>
</evidence>
<proteinExistence type="predicted"/>
<feature type="region of interest" description="Disordered" evidence="1">
    <location>
        <begin position="96"/>
        <end position="118"/>
    </location>
</feature>
<comment type="caution">
    <text evidence="3">The sequence shown here is derived from an EMBL/GenBank/DDBJ whole genome shotgun (WGS) entry which is preliminary data.</text>
</comment>
<accession>Q0G4A8</accession>
<dbReference type="EMBL" id="AATP01000002">
    <property type="protein sequence ID" value="EAU41573.1"/>
    <property type="molecule type" value="Genomic_DNA"/>
</dbReference>
<evidence type="ECO:0000256" key="2">
    <source>
        <dbReference type="SAM" id="SignalP"/>
    </source>
</evidence>
<dbReference type="HOGENOM" id="CLU_2069690_0_0_5"/>
<keyword evidence="2" id="KW-0732">Signal</keyword>
<organism evidence="3 4">
    <name type="scientific">Fulvimarina pelagi HTCC2506</name>
    <dbReference type="NCBI Taxonomy" id="314231"/>
    <lineage>
        <taxon>Bacteria</taxon>
        <taxon>Pseudomonadati</taxon>
        <taxon>Pseudomonadota</taxon>
        <taxon>Alphaproteobacteria</taxon>
        <taxon>Hyphomicrobiales</taxon>
        <taxon>Aurantimonadaceae</taxon>
        <taxon>Fulvimarina</taxon>
    </lineage>
</organism>